<comment type="caution">
    <text evidence="1">The sequence shown here is derived from an EMBL/GenBank/DDBJ whole genome shotgun (WGS) entry which is preliminary data.</text>
</comment>
<dbReference type="AlphaFoldDB" id="A0A8H5FSV7"/>
<reference evidence="1 2" key="1">
    <citation type="journal article" date="2020" name="ISME J.">
        <title>Uncovering the hidden diversity of litter-decomposition mechanisms in mushroom-forming fungi.</title>
        <authorList>
            <person name="Floudas D."/>
            <person name="Bentzer J."/>
            <person name="Ahren D."/>
            <person name="Johansson T."/>
            <person name="Persson P."/>
            <person name="Tunlid A."/>
        </authorList>
    </citation>
    <scope>NUCLEOTIDE SEQUENCE [LARGE SCALE GENOMIC DNA]</scope>
    <source>
        <strain evidence="1 2">CBS 406.79</strain>
    </source>
</reference>
<evidence type="ECO:0000313" key="2">
    <source>
        <dbReference type="Proteomes" id="UP000518752"/>
    </source>
</evidence>
<organism evidence="1 2">
    <name type="scientific">Collybiopsis confluens</name>
    <dbReference type="NCBI Taxonomy" id="2823264"/>
    <lineage>
        <taxon>Eukaryota</taxon>
        <taxon>Fungi</taxon>
        <taxon>Dikarya</taxon>
        <taxon>Basidiomycota</taxon>
        <taxon>Agaricomycotina</taxon>
        <taxon>Agaricomycetes</taxon>
        <taxon>Agaricomycetidae</taxon>
        <taxon>Agaricales</taxon>
        <taxon>Marasmiineae</taxon>
        <taxon>Omphalotaceae</taxon>
        <taxon>Collybiopsis</taxon>
    </lineage>
</organism>
<proteinExistence type="predicted"/>
<evidence type="ECO:0000313" key="1">
    <source>
        <dbReference type="EMBL" id="KAF5348445.1"/>
    </source>
</evidence>
<gene>
    <name evidence="1" type="ORF">D9757_012778</name>
</gene>
<accession>A0A8H5FSV7</accession>
<sequence>MVLFIHNRTSKRLNKIMKELEEYWGWDSQSRAASQISRTALDLVKNFLVQEDQIVLLADGKTGCWARSQNLGSWLELFQFLWKNLKSSLSILSQPDYKDEAGLSRDDHVQFVSLIISCFYCLSPISTYIFCLPFDELKEAFSEAERHSRIRVGSRSSLDRRARVFDDILFPGNKGDPPRVRIVQSVSKLTSWYRAALSLGNHAPTYLSQKKISVDWVSSREIVPFSCSREEAAAVLIEVADSHPNPKAVDDPGVPLRNRCRIRNELLMTLRERAARALL</sequence>
<keyword evidence="2" id="KW-1185">Reference proteome</keyword>
<name>A0A8H5FSV7_9AGAR</name>
<dbReference type="EMBL" id="JAACJN010000317">
    <property type="protein sequence ID" value="KAF5348445.1"/>
    <property type="molecule type" value="Genomic_DNA"/>
</dbReference>
<dbReference type="Proteomes" id="UP000518752">
    <property type="component" value="Unassembled WGS sequence"/>
</dbReference>
<protein>
    <submittedName>
        <fullName evidence="1">Uncharacterized protein</fullName>
    </submittedName>
</protein>